<dbReference type="InterPro" id="IPR029044">
    <property type="entry name" value="Nucleotide-diphossugar_trans"/>
</dbReference>
<evidence type="ECO:0000313" key="2">
    <source>
        <dbReference type="EMBL" id="MFB9054547.1"/>
    </source>
</evidence>
<dbReference type="EMBL" id="JBHMEZ010000013">
    <property type="protein sequence ID" value="MFB9054547.1"/>
    <property type="molecule type" value="Genomic_DNA"/>
</dbReference>
<dbReference type="RefSeq" id="WP_382384186.1">
    <property type="nucleotide sequence ID" value="NZ_JBHMEZ010000013.1"/>
</dbReference>
<accession>A0ABV5F531</accession>
<dbReference type="Gene3D" id="3.90.550.10">
    <property type="entry name" value="Spore Coat Polysaccharide Biosynthesis Protein SpsA, Chain A"/>
    <property type="match status" value="1"/>
</dbReference>
<evidence type="ECO:0000259" key="1">
    <source>
        <dbReference type="Pfam" id="PF00535"/>
    </source>
</evidence>
<comment type="caution">
    <text evidence="2">The sequence shown here is derived from an EMBL/GenBank/DDBJ whole genome shotgun (WGS) entry which is preliminary data.</text>
</comment>
<reference evidence="2 3" key="1">
    <citation type="submission" date="2024-09" db="EMBL/GenBank/DDBJ databases">
        <authorList>
            <person name="Sun Q."/>
            <person name="Mori K."/>
        </authorList>
    </citation>
    <scope>NUCLEOTIDE SEQUENCE [LARGE SCALE GENOMIC DNA]</scope>
    <source>
        <strain evidence="2 3">CECT 8286</strain>
    </source>
</reference>
<dbReference type="PANTHER" id="PTHR43179:SF7">
    <property type="entry name" value="RHAMNOSYLTRANSFERASE WBBL"/>
    <property type="match status" value="1"/>
</dbReference>
<keyword evidence="3" id="KW-1185">Reference proteome</keyword>
<keyword evidence="2" id="KW-0808">Transferase</keyword>
<dbReference type="GO" id="GO:0016757">
    <property type="term" value="F:glycosyltransferase activity"/>
    <property type="evidence" value="ECO:0007669"/>
    <property type="project" value="UniProtKB-KW"/>
</dbReference>
<dbReference type="CDD" id="cd04186">
    <property type="entry name" value="GT_2_like_c"/>
    <property type="match status" value="1"/>
</dbReference>
<dbReference type="InterPro" id="IPR001173">
    <property type="entry name" value="Glyco_trans_2-like"/>
</dbReference>
<dbReference type="Pfam" id="PF00535">
    <property type="entry name" value="Glycos_transf_2"/>
    <property type="match status" value="1"/>
</dbReference>
<dbReference type="SUPFAM" id="SSF53448">
    <property type="entry name" value="Nucleotide-diphospho-sugar transferases"/>
    <property type="match status" value="1"/>
</dbReference>
<name>A0ABV5F531_9FLAO</name>
<proteinExistence type="predicted"/>
<sequence>MDGIKKPKILTIIVTYNGNKWVDKCFSSLRKSSIPLDVLVVDNGSTDGTIDNLKTNYPEVELIESKDNLGFGKANNIGLNRVLEKDFDFAFLLNQDAWVEKDTIKKLLEVYTINNFGIISPIQLSGTGDSIDLNFQNYLAPHMVKGFISDLLLNKLKPFYVTRYTNAASWLVTRKCIEMVGVFDPLFDHYGEDDDYVTRLHKSGLKMGLVPKSRIFHDRPQDLKRSPLFYKNENYILALKQAKHNKNISKTFLVRRILANYFFLYFTSLGKNAKIKSEIAIDKLTFNLLKNHKNKFS</sequence>
<keyword evidence="2" id="KW-0328">Glycosyltransferase</keyword>
<dbReference type="EC" id="2.4.-.-" evidence="2"/>
<evidence type="ECO:0000313" key="3">
    <source>
        <dbReference type="Proteomes" id="UP001589605"/>
    </source>
</evidence>
<protein>
    <submittedName>
        <fullName evidence="2">Glycosyltransferase family 2 protein</fullName>
        <ecNumber evidence="2">2.4.-.-</ecNumber>
    </submittedName>
</protein>
<organism evidence="2 3">
    <name type="scientific">Formosa undariae</name>
    <dbReference type="NCBI Taxonomy" id="1325436"/>
    <lineage>
        <taxon>Bacteria</taxon>
        <taxon>Pseudomonadati</taxon>
        <taxon>Bacteroidota</taxon>
        <taxon>Flavobacteriia</taxon>
        <taxon>Flavobacteriales</taxon>
        <taxon>Flavobacteriaceae</taxon>
        <taxon>Formosa</taxon>
    </lineage>
</organism>
<dbReference type="Proteomes" id="UP001589605">
    <property type="component" value="Unassembled WGS sequence"/>
</dbReference>
<gene>
    <name evidence="2" type="ORF">ACFFVB_15765</name>
</gene>
<dbReference type="PANTHER" id="PTHR43179">
    <property type="entry name" value="RHAMNOSYLTRANSFERASE WBBL"/>
    <property type="match status" value="1"/>
</dbReference>
<feature type="domain" description="Glycosyltransferase 2-like" evidence="1">
    <location>
        <begin position="12"/>
        <end position="123"/>
    </location>
</feature>